<reference evidence="2 3" key="1">
    <citation type="journal article" date="2016" name="Sci. Rep.">
        <title>The Dendrobium catenatum Lindl. genome sequence provides insights into polysaccharide synthase, floral development and adaptive evolution.</title>
        <authorList>
            <person name="Zhang G.Q."/>
            <person name="Xu Q."/>
            <person name="Bian C."/>
            <person name="Tsai W.C."/>
            <person name="Yeh C.M."/>
            <person name="Liu K.W."/>
            <person name="Yoshida K."/>
            <person name="Zhang L.S."/>
            <person name="Chang S.B."/>
            <person name="Chen F."/>
            <person name="Shi Y."/>
            <person name="Su Y.Y."/>
            <person name="Zhang Y.Q."/>
            <person name="Chen L.J."/>
            <person name="Yin Y."/>
            <person name="Lin M."/>
            <person name="Huang H."/>
            <person name="Deng H."/>
            <person name="Wang Z.W."/>
            <person name="Zhu S.L."/>
            <person name="Zhao X."/>
            <person name="Deng C."/>
            <person name="Niu S.C."/>
            <person name="Huang J."/>
            <person name="Wang M."/>
            <person name="Liu G.H."/>
            <person name="Yang H.J."/>
            <person name="Xiao X.J."/>
            <person name="Hsiao Y.Y."/>
            <person name="Wu W.L."/>
            <person name="Chen Y.Y."/>
            <person name="Mitsuda N."/>
            <person name="Ohme-Takagi M."/>
            <person name="Luo Y.B."/>
            <person name="Van de Peer Y."/>
            <person name="Liu Z.J."/>
        </authorList>
    </citation>
    <scope>NUCLEOTIDE SEQUENCE [LARGE SCALE GENOMIC DNA]</scope>
    <source>
        <tissue evidence="2">The whole plant</tissue>
    </source>
</reference>
<proteinExistence type="predicted"/>
<reference evidence="2 3" key="2">
    <citation type="journal article" date="2017" name="Nature">
        <title>The Apostasia genome and the evolution of orchids.</title>
        <authorList>
            <person name="Zhang G.Q."/>
            <person name="Liu K.W."/>
            <person name="Li Z."/>
            <person name="Lohaus R."/>
            <person name="Hsiao Y.Y."/>
            <person name="Niu S.C."/>
            <person name="Wang J.Y."/>
            <person name="Lin Y.C."/>
            <person name="Xu Q."/>
            <person name="Chen L.J."/>
            <person name="Yoshida K."/>
            <person name="Fujiwara S."/>
            <person name="Wang Z.W."/>
            <person name="Zhang Y.Q."/>
            <person name="Mitsuda N."/>
            <person name="Wang M."/>
            <person name="Liu G.H."/>
            <person name="Pecoraro L."/>
            <person name="Huang H.X."/>
            <person name="Xiao X.J."/>
            <person name="Lin M."/>
            <person name="Wu X.Y."/>
            <person name="Wu W.L."/>
            <person name="Chen Y.Y."/>
            <person name="Chang S.B."/>
            <person name="Sakamoto S."/>
            <person name="Ohme-Takagi M."/>
            <person name="Yagi M."/>
            <person name="Zeng S.J."/>
            <person name="Shen C.Y."/>
            <person name="Yeh C.M."/>
            <person name="Luo Y.B."/>
            <person name="Tsai W.C."/>
            <person name="Van de Peer Y."/>
            <person name="Liu Z.J."/>
        </authorList>
    </citation>
    <scope>NUCLEOTIDE SEQUENCE [LARGE SCALE GENOMIC DNA]</scope>
    <source>
        <tissue evidence="2">The whole plant</tissue>
    </source>
</reference>
<evidence type="ECO:0000256" key="1">
    <source>
        <dbReference type="SAM" id="MobiDB-lite"/>
    </source>
</evidence>
<organism evidence="2 3">
    <name type="scientific">Dendrobium catenatum</name>
    <dbReference type="NCBI Taxonomy" id="906689"/>
    <lineage>
        <taxon>Eukaryota</taxon>
        <taxon>Viridiplantae</taxon>
        <taxon>Streptophyta</taxon>
        <taxon>Embryophyta</taxon>
        <taxon>Tracheophyta</taxon>
        <taxon>Spermatophyta</taxon>
        <taxon>Magnoliopsida</taxon>
        <taxon>Liliopsida</taxon>
        <taxon>Asparagales</taxon>
        <taxon>Orchidaceae</taxon>
        <taxon>Epidendroideae</taxon>
        <taxon>Malaxideae</taxon>
        <taxon>Dendrobiinae</taxon>
        <taxon>Dendrobium</taxon>
    </lineage>
</organism>
<gene>
    <name evidence="2" type="ORF">MA16_Dca004365</name>
</gene>
<dbReference type="AlphaFoldDB" id="A0A2I0W789"/>
<keyword evidence="3" id="KW-1185">Reference proteome</keyword>
<name>A0A2I0W789_9ASPA</name>
<evidence type="ECO:0000313" key="3">
    <source>
        <dbReference type="Proteomes" id="UP000233837"/>
    </source>
</evidence>
<dbReference type="Proteomes" id="UP000233837">
    <property type="component" value="Unassembled WGS sequence"/>
</dbReference>
<protein>
    <submittedName>
        <fullName evidence="2">Uncharacterized protein</fullName>
    </submittedName>
</protein>
<feature type="compositionally biased region" description="Polar residues" evidence="1">
    <location>
        <begin position="1"/>
        <end position="12"/>
    </location>
</feature>
<evidence type="ECO:0000313" key="2">
    <source>
        <dbReference type="EMBL" id="PKU71523.1"/>
    </source>
</evidence>
<accession>A0A2I0W789</accession>
<dbReference type="EMBL" id="KZ502877">
    <property type="protein sequence ID" value="PKU71523.1"/>
    <property type="molecule type" value="Genomic_DNA"/>
</dbReference>
<feature type="region of interest" description="Disordered" evidence="1">
    <location>
        <begin position="1"/>
        <end position="24"/>
    </location>
</feature>
<sequence>MLVGSRNKSAVSWRTGRSPAMGRSVTLGRSPVTCIIPATSGSPAFGENLTTSPMAFRWWRRPIISDGGNACDCRLVTGGMPDVKIISKIGGQTAGASSVDRRQSLLNRQLTTSNLPAVRTTGIIDG</sequence>